<evidence type="ECO:0000256" key="3">
    <source>
        <dbReference type="PIRNR" id="PIRNR028729"/>
    </source>
</evidence>
<comment type="subunit">
    <text evidence="3">Component of the SCF (SKP1-CUL1-F-box protein) E3 ubiquitin ligase complexes.</text>
</comment>
<reference evidence="7" key="1">
    <citation type="submission" date="2024-06" db="EMBL/GenBank/DDBJ databases">
        <title>Multi-omics analyses provide insights into the biosynthesis of the anticancer antibiotic pleurotin in Hohenbuehelia grisea.</title>
        <authorList>
            <person name="Weaver J.A."/>
            <person name="Alberti F."/>
        </authorList>
    </citation>
    <scope>NUCLEOTIDE SEQUENCE [LARGE SCALE GENOMIC DNA]</scope>
    <source>
        <strain evidence="7">T-177</strain>
    </source>
</reference>
<comment type="caution">
    <text evidence="6">The sequence shown here is derived from an EMBL/GenBank/DDBJ whole genome shotgun (WGS) entry which is preliminary data.</text>
</comment>
<dbReference type="Pfam" id="PF01466">
    <property type="entry name" value="Skp1"/>
    <property type="match status" value="1"/>
</dbReference>
<dbReference type="InterPro" id="IPR011333">
    <property type="entry name" value="SKP1/BTB/POZ_sf"/>
</dbReference>
<protein>
    <recommendedName>
        <fullName evidence="3">E3 ubiquitin ligase complex SCF subunit</fullName>
    </recommendedName>
</protein>
<dbReference type="EMBL" id="JASNQZ010000015">
    <property type="protein sequence ID" value="KAL0946703.1"/>
    <property type="molecule type" value="Genomic_DNA"/>
</dbReference>
<comment type="similarity">
    <text evidence="1 3">Belongs to the SKP1 family.</text>
</comment>
<evidence type="ECO:0000256" key="2">
    <source>
        <dbReference type="ARBA" id="ARBA00022786"/>
    </source>
</evidence>
<organism evidence="6 7">
    <name type="scientific">Hohenbuehelia grisea</name>
    <dbReference type="NCBI Taxonomy" id="104357"/>
    <lineage>
        <taxon>Eukaryota</taxon>
        <taxon>Fungi</taxon>
        <taxon>Dikarya</taxon>
        <taxon>Basidiomycota</taxon>
        <taxon>Agaricomycotina</taxon>
        <taxon>Agaricomycetes</taxon>
        <taxon>Agaricomycetidae</taxon>
        <taxon>Agaricales</taxon>
        <taxon>Pleurotineae</taxon>
        <taxon>Pleurotaceae</taxon>
        <taxon>Hohenbuehelia</taxon>
    </lineage>
</organism>
<dbReference type="SUPFAM" id="SSF54695">
    <property type="entry name" value="POZ domain"/>
    <property type="match status" value="1"/>
</dbReference>
<dbReference type="InterPro" id="IPR016073">
    <property type="entry name" value="Skp1_comp_POZ"/>
</dbReference>
<evidence type="ECO:0000313" key="6">
    <source>
        <dbReference type="EMBL" id="KAL0946703.1"/>
    </source>
</evidence>
<accession>A0ABR3ITU5</accession>
<proteinExistence type="inferred from homology"/>
<evidence type="ECO:0000256" key="1">
    <source>
        <dbReference type="ARBA" id="ARBA00009993"/>
    </source>
</evidence>
<evidence type="ECO:0000259" key="4">
    <source>
        <dbReference type="Pfam" id="PF01466"/>
    </source>
</evidence>
<dbReference type="PIRSF" id="PIRSF028729">
    <property type="entry name" value="E3_ubiquit_lig_SCF_Skp"/>
    <property type="match status" value="1"/>
</dbReference>
<keyword evidence="2 3" id="KW-0833">Ubl conjugation pathway</keyword>
<dbReference type="Pfam" id="PF03931">
    <property type="entry name" value="Skp1_POZ"/>
    <property type="match status" value="1"/>
</dbReference>
<feature type="domain" description="SKP1 component POZ" evidence="5">
    <location>
        <begin position="2"/>
        <end position="59"/>
    </location>
</feature>
<keyword evidence="7" id="KW-1185">Reference proteome</keyword>
<dbReference type="SMART" id="SM00512">
    <property type="entry name" value="Skp1"/>
    <property type="match status" value="1"/>
</dbReference>
<dbReference type="InterPro" id="IPR036296">
    <property type="entry name" value="SKP1-like_dim_sf"/>
</dbReference>
<dbReference type="Proteomes" id="UP001556367">
    <property type="component" value="Unassembled WGS sequence"/>
</dbReference>
<evidence type="ECO:0000259" key="5">
    <source>
        <dbReference type="Pfam" id="PF03931"/>
    </source>
</evidence>
<gene>
    <name evidence="6" type="ORF">HGRIS_012890</name>
</gene>
<dbReference type="CDD" id="cd18322">
    <property type="entry name" value="BTB_POZ_SKP1"/>
    <property type="match status" value="1"/>
</dbReference>
<dbReference type="InterPro" id="IPR001232">
    <property type="entry name" value="SKP1-like"/>
</dbReference>
<dbReference type="InterPro" id="IPR016072">
    <property type="entry name" value="Skp1_comp_dimer"/>
</dbReference>
<feature type="domain" description="SKP1 component dimerisation" evidence="4">
    <location>
        <begin position="103"/>
        <end position="138"/>
    </location>
</feature>
<name>A0ABR3ITU5_9AGAR</name>
<dbReference type="SUPFAM" id="SSF81382">
    <property type="entry name" value="Skp1 dimerisation domain-like"/>
    <property type="match status" value="1"/>
</dbReference>
<dbReference type="PANTHER" id="PTHR11165">
    <property type="entry name" value="SKP1"/>
    <property type="match status" value="1"/>
</dbReference>
<comment type="pathway">
    <text evidence="3">Protein modification; protein ubiquitination.</text>
</comment>
<sequence>MLTVITSDNEQFTIEKDVAARSALLGDMAENESSEPVPLFNVSSAVLKKVLEHCEHHRNDALSSATGSGPTTVLSDWDKAFFAGVDREMLFQIIIAANFLNIKQLLEGGTKTVSEMIRGMNPQQIRELFNIQGPAPPDQQAVPVHRQQ</sequence>
<dbReference type="InterPro" id="IPR016897">
    <property type="entry name" value="SKP1"/>
</dbReference>
<comment type="function">
    <text evidence="3">Essential component of the SCF (SKP1-CUL1-F-box protein) E3 ubiquitin ligase complexes, which mediate the ubiquitination and subsequent proteasomal degradation of target proteins.</text>
</comment>
<evidence type="ECO:0000313" key="7">
    <source>
        <dbReference type="Proteomes" id="UP001556367"/>
    </source>
</evidence>
<dbReference type="Gene3D" id="3.30.710.10">
    <property type="entry name" value="Potassium Channel Kv1.1, Chain A"/>
    <property type="match status" value="1"/>
</dbReference>